<dbReference type="EMBL" id="CM037616">
    <property type="protein sequence ID" value="KAH7991143.1"/>
    <property type="molecule type" value="Genomic_DNA"/>
</dbReference>
<keyword evidence="2" id="KW-1185">Reference proteome</keyword>
<accession>A0ACB8EF51</accession>
<reference evidence="1" key="1">
    <citation type="submission" date="2021-08" db="EMBL/GenBank/DDBJ databases">
        <title>The first chromosome-level gecko genome reveals the dynamic sex chromosomes of Neotropical dwarf geckos (Sphaerodactylidae: Sphaerodactylus).</title>
        <authorList>
            <person name="Pinto B.J."/>
            <person name="Keating S.E."/>
            <person name="Gamble T."/>
        </authorList>
    </citation>
    <scope>NUCLEOTIDE SEQUENCE</scope>
    <source>
        <strain evidence="1">TG3544</strain>
    </source>
</reference>
<dbReference type="Proteomes" id="UP000827872">
    <property type="component" value="Linkage Group LG03"/>
</dbReference>
<comment type="caution">
    <text evidence="1">The sequence shown here is derived from an EMBL/GenBank/DDBJ whole genome shotgun (WGS) entry which is preliminary data.</text>
</comment>
<name>A0ACB8EF51_9SAUR</name>
<evidence type="ECO:0000313" key="2">
    <source>
        <dbReference type="Proteomes" id="UP000827872"/>
    </source>
</evidence>
<evidence type="ECO:0000313" key="1">
    <source>
        <dbReference type="EMBL" id="KAH7991143.1"/>
    </source>
</evidence>
<protein>
    <submittedName>
        <fullName evidence="1">Uncharacterized protein</fullName>
    </submittedName>
</protein>
<sequence>MRLPLGGLLLLGGVALLLGGHSDSSSSHSLQYFLTRVSEPSPGLPKFFALGYVDNHLTDYYDSNTRRSVPRVPWLEEVEKDYPQFWNRKSGRLLHIELTLGANLELTKNCLNQSHDGK</sequence>
<organism evidence="1 2">
    <name type="scientific">Sphaerodactylus townsendi</name>
    <dbReference type="NCBI Taxonomy" id="933632"/>
    <lineage>
        <taxon>Eukaryota</taxon>
        <taxon>Metazoa</taxon>
        <taxon>Chordata</taxon>
        <taxon>Craniata</taxon>
        <taxon>Vertebrata</taxon>
        <taxon>Euteleostomi</taxon>
        <taxon>Lepidosauria</taxon>
        <taxon>Squamata</taxon>
        <taxon>Bifurcata</taxon>
        <taxon>Gekkota</taxon>
        <taxon>Sphaerodactylidae</taxon>
        <taxon>Sphaerodactylus</taxon>
    </lineage>
</organism>
<proteinExistence type="predicted"/>
<gene>
    <name evidence="1" type="ORF">K3G42_001931</name>
</gene>